<evidence type="ECO:0008006" key="13">
    <source>
        <dbReference type="Google" id="ProtNLM"/>
    </source>
</evidence>
<evidence type="ECO:0000256" key="3">
    <source>
        <dbReference type="ARBA" id="ARBA00022454"/>
    </source>
</evidence>
<dbReference type="Proteomes" id="UP001346149">
    <property type="component" value="Unassembled WGS sequence"/>
</dbReference>
<dbReference type="InterPro" id="IPR008685">
    <property type="entry name" value="Centromere_Mis12"/>
</dbReference>
<dbReference type="GO" id="GO:0051301">
    <property type="term" value="P:cell division"/>
    <property type="evidence" value="ECO:0007669"/>
    <property type="project" value="UniProtKB-KW"/>
</dbReference>
<evidence type="ECO:0000256" key="7">
    <source>
        <dbReference type="ARBA" id="ARBA00023054"/>
    </source>
</evidence>
<evidence type="ECO:0000313" key="11">
    <source>
        <dbReference type="EMBL" id="KAK4774869.1"/>
    </source>
</evidence>
<reference evidence="11 12" key="1">
    <citation type="journal article" date="2023" name="Hortic Res">
        <title>Pangenome of water caltrop reveals structural variations and asymmetric subgenome divergence after allopolyploidization.</title>
        <authorList>
            <person name="Zhang X."/>
            <person name="Chen Y."/>
            <person name="Wang L."/>
            <person name="Yuan Y."/>
            <person name="Fang M."/>
            <person name="Shi L."/>
            <person name="Lu R."/>
            <person name="Comes H.P."/>
            <person name="Ma Y."/>
            <person name="Chen Y."/>
            <person name="Huang G."/>
            <person name="Zhou Y."/>
            <person name="Zheng Z."/>
            <person name="Qiu Y."/>
        </authorList>
    </citation>
    <scope>NUCLEOTIDE SEQUENCE [LARGE SCALE GENOMIC DNA]</scope>
    <source>
        <strain evidence="11">F231</strain>
    </source>
</reference>
<keyword evidence="9" id="KW-0137">Centromere</keyword>
<gene>
    <name evidence="11" type="ORF">SAY86_009804</name>
</gene>
<keyword evidence="12" id="KW-1185">Reference proteome</keyword>
<dbReference type="AlphaFoldDB" id="A0AAN7L0C0"/>
<comment type="subcellular location">
    <subcellularLocation>
        <location evidence="1">Chromosome</location>
        <location evidence="1">Centromere</location>
        <location evidence="1">Kinetochore</location>
    </subcellularLocation>
</comment>
<evidence type="ECO:0000256" key="4">
    <source>
        <dbReference type="ARBA" id="ARBA00022618"/>
    </source>
</evidence>
<evidence type="ECO:0000256" key="6">
    <source>
        <dbReference type="ARBA" id="ARBA00022838"/>
    </source>
</evidence>
<dbReference type="GO" id="GO:0000444">
    <property type="term" value="C:MIS12/MIND type complex"/>
    <property type="evidence" value="ECO:0007669"/>
    <property type="project" value="TreeGrafter"/>
</dbReference>
<keyword evidence="8" id="KW-0131">Cell cycle</keyword>
<evidence type="ECO:0000256" key="8">
    <source>
        <dbReference type="ARBA" id="ARBA00023306"/>
    </source>
</evidence>
<proteinExistence type="inferred from homology"/>
<comment type="caution">
    <text evidence="11">The sequence shown here is derived from an EMBL/GenBank/DDBJ whole genome shotgun (WGS) entry which is preliminary data.</text>
</comment>
<sequence>MESGGEIHHPVFESLKLNPQLFINEVLNTVDDLLHDALNFYHQQASASLKIEDSNREHDLSKGVACLHNMIQSVVDSHLEMWEKYCLHHCFKVPEGFSLNMNDELPDGSSNFQNSLMDTHLDTQLETLRNKLSQVNKESAELSQELQTLERQAVSSDHSRKIVNEVLQIWEHSSMNEIFQDLLGTADEIRLKIGNLKAKRMEEKGIRYTKDLKIGHLNKDLPLINRSTGLHAVDLEDLQKLLSDLQ</sequence>
<dbReference type="EMBL" id="JAXQNO010000019">
    <property type="protein sequence ID" value="KAK4774869.1"/>
    <property type="molecule type" value="Genomic_DNA"/>
</dbReference>
<comment type="similarity">
    <text evidence="2">Belongs to the mis12 family.</text>
</comment>
<name>A0AAN7L0C0_TRANT</name>
<accession>A0AAN7L0C0</accession>
<evidence type="ECO:0000256" key="1">
    <source>
        <dbReference type="ARBA" id="ARBA00004629"/>
    </source>
</evidence>
<evidence type="ECO:0000256" key="9">
    <source>
        <dbReference type="ARBA" id="ARBA00023328"/>
    </source>
</evidence>
<dbReference type="GO" id="GO:0000070">
    <property type="term" value="P:mitotic sister chromatid segregation"/>
    <property type="evidence" value="ECO:0007669"/>
    <property type="project" value="TreeGrafter"/>
</dbReference>
<feature type="coiled-coil region" evidence="10">
    <location>
        <begin position="125"/>
        <end position="152"/>
    </location>
</feature>
<keyword evidence="5" id="KW-0498">Mitosis</keyword>
<evidence type="ECO:0000256" key="5">
    <source>
        <dbReference type="ARBA" id="ARBA00022776"/>
    </source>
</evidence>
<keyword evidence="7 10" id="KW-0175">Coiled coil</keyword>
<keyword evidence="3" id="KW-0158">Chromosome</keyword>
<dbReference type="PANTHER" id="PTHR14527:SF2">
    <property type="entry name" value="PROTEIN MIS12 HOMOLOG"/>
    <property type="match status" value="1"/>
</dbReference>
<dbReference type="PANTHER" id="PTHR14527">
    <property type="entry name" value="PROTEIN MIS12 HOMOLOG"/>
    <property type="match status" value="1"/>
</dbReference>
<keyword evidence="6" id="KW-0995">Kinetochore</keyword>
<evidence type="ECO:0000313" key="12">
    <source>
        <dbReference type="Proteomes" id="UP001346149"/>
    </source>
</evidence>
<dbReference type="Pfam" id="PF05859">
    <property type="entry name" value="Mis12"/>
    <property type="match status" value="1"/>
</dbReference>
<evidence type="ECO:0000256" key="2">
    <source>
        <dbReference type="ARBA" id="ARBA00008643"/>
    </source>
</evidence>
<dbReference type="GO" id="GO:0005634">
    <property type="term" value="C:nucleus"/>
    <property type="evidence" value="ECO:0007669"/>
    <property type="project" value="InterPro"/>
</dbReference>
<organism evidence="11 12">
    <name type="scientific">Trapa natans</name>
    <name type="common">Water chestnut</name>
    <dbReference type="NCBI Taxonomy" id="22666"/>
    <lineage>
        <taxon>Eukaryota</taxon>
        <taxon>Viridiplantae</taxon>
        <taxon>Streptophyta</taxon>
        <taxon>Embryophyta</taxon>
        <taxon>Tracheophyta</taxon>
        <taxon>Spermatophyta</taxon>
        <taxon>Magnoliopsida</taxon>
        <taxon>eudicotyledons</taxon>
        <taxon>Gunneridae</taxon>
        <taxon>Pentapetalae</taxon>
        <taxon>rosids</taxon>
        <taxon>malvids</taxon>
        <taxon>Myrtales</taxon>
        <taxon>Lythraceae</taxon>
        <taxon>Trapa</taxon>
    </lineage>
</organism>
<protein>
    <recommendedName>
        <fullName evidence="13">Protein MIS12 homolog</fullName>
    </recommendedName>
</protein>
<keyword evidence="4" id="KW-0132">Cell division</keyword>
<evidence type="ECO:0000256" key="10">
    <source>
        <dbReference type="SAM" id="Coils"/>
    </source>
</evidence>
<dbReference type="GO" id="GO:0051382">
    <property type="term" value="P:kinetochore assembly"/>
    <property type="evidence" value="ECO:0007669"/>
    <property type="project" value="TreeGrafter"/>
</dbReference>